<dbReference type="AlphaFoldDB" id="A0A444MN23"/>
<dbReference type="EMBL" id="SBIW01000006">
    <property type="protein sequence ID" value="RWY51080.1"/>
    <property type="molecule type" value="Genomic_DNA"/>
</dbReference>
<dbReference type="RefSeq" id="WP_128534499.1">
    <property type="nucleotide sequence ID" value="NZ_SBIW01000006.1"/>
</dbReference>
<evidence type="ECO:0000313" key="2">
    <source>
        <dbReference type="Proteomes" id="UP000286701"/>
    </source>
</evidence>
<accession>A0A444MN23</accession>
<comment type="caution">
    <text evidence="1">The sequence shown here is derived from an EMBL/GenBank/DDBJ whole genome shotgun (WGS) entry which is preliminary data.</text>
</comment>
<proteinExistence type="predicted"/>
<reference evidence="1 2" key="1">
    <citation type="submission" date="2019-01" db="EMBL/GenBank/DDBJ databases">
        <title>Mucilaginibacter antarcticum sp. nov., isolated from antarctic soil.</title>
        <authorList>
            <person name="Yan Y.-Q."/>
            <person name="Du Z.-J."/>
        </authorList>
    </citation>
    <scope>NUCLEOTIDE SEQUENCE [LARGE SCALE GENOMIC DNA]</scope>
    <source>
        <strain evidence="1 2">F01003</strain>
    </source>
</reference>
<evidence type="ECO:0000313" key="1">
    <source>
        <dbReference type="EMBL" id="RWY51080.1"/>
    </source>
</evidence>
<sequence length="95" mass="11171">MKYIKILAVTIIALFAFEGAKAQVVVRARVGAPVHQRTVVTTRPVYRHAYRRTVVASRPVVYHRPYRRAVVVSRPAYRRTVVYHHPYKRVVVRRY</sequence>
<dbReference type="Proteomes" id="UP000286701">
    <property type="component" value="Unassembled WGS sequence"/>
</dbReference>
<protein>
    <submittedName>
        <fullName evidence="1">Uncharacterized protein</fullName>
    </submittedName>
</protein>
<organism evidence="1 2">
    <name type="scientific">Mucilaginibacter gilvus</name>
    <dbReference type="NCBI Taxonomy" id="2305909"/>
    <lineage>
        <taxon>Bacteria</taxon>
        <taxon>Pseudomonadati</taxon>
        <taxon>Bacteroidota</taxon>
        <taxon>Sphingobacteriia</taxon>
        <taxon>Sphingobacteriales</taxon>
        <taxon>Sphingobacteriaceae</taxon>
        <taxon>Mucilaginibacter</taxon>
    </lineage>
</organism>
<dbReference type="OrthoDB" id="798067at2"/>
<gene>
    <name evidence="1" type="ORF">EPL05_13505</name>
</gene>
<name>A0A444MN23_9SPHI</name>
<keyword evidence="2" id="KW-1185">Reference proteome</keyword>